<organism evidence="2 3">
    <name type="scientific">Streptococcus equinus</name>
    <name type="common">Streptococcus bovis</name>
    <dbReference type="NCBI Taxonomy" id="1335"/>
    <lineage>
        <taxon>Bacteria</taxon>
        <taxon>Bacillati</taxon>
        <taxon>Bacillota</taxon>
        <taxon>Bacilli</taxon>
        <taxon>Lactobacillales</taxon>
        <taxon>Streptococcaceae</taxon>
        <taxon>Streptococcus</taxon>
    </lineage>
</organism>
<evidence type="ECO:0000313" key="2">
    <source>
        <dbReference type="EMBL" id="SNU09797.1"/>
    </source>
</evidence>
<reference evidence="2 3" key="1">
    <citation type="submission" date="2017-07" db="EMBL/GenBank/DDBJ databases">
        <authorList>
            <person name="Sun Z.S."/>
            <person name="Albrecht U."/>
            <person name="Echele G."/>
            <person name="Lee C.C."/>
        </authorList>
    </citation>
    <scope>NUCLEOTIDE SEQUENCE [LARGE SCALE GENOMIC DNA]</scope>
    <source>
        <strain evidence="2 3">AR3</strain>
    </source>
</reference>
<gene>
    <name evidence="2" type="ORF">SAMN05216470_2024</name>
</gene>
<proteinExistence type="predicted"/>
<dbReference type="AlphaFoldDB" id="A0A239RG38"/>
<dbReference type="InterPro" id="IPR057362">
    <property type="entry name" value="WDGH"/>
</dbReference>
<protein>
    <recommendedName>
        <fullName evidence="1">WDGH domain-containing protein</fullName>
    </recommendedName>
</protein>
<evidence type="ECO:0000313" key="3">
    <source>
        <dbReference type="Proteomes" id="UP000214649"/>
    </source>
</evidence>
<sequence>MKFDIPEEEYLHHAQFIIDEKLNRCRGLINDGSHSFNELYYHRMILFAAICNKNKANAWKSKKHADGSMYDNYFIVGIETPEGQYSYHYHIDNWNFFDVKELERAPEWDGHQPKDVTRLLSL</sequence>
<name>A0A239RG38_STREI</name>
<feature type="domain" description="WDGH" evidence="1">
    <location>
        <begin position="28"/>
        <end position="121"/>
    </location>
</feature>
<dbReference type="RefSeq" id="WP_094141279.1">
    <property type="nucleotide sequence ID" value="NZ_FZRA01000012.1"/>
</dbReference>
<dbReference type="Proteomes" id="UP000214649">
    <property type="component" value="Unassembled WGS sequence"/>
</dbReference>
<dbReference type="Pfam" id="PF25311">
    <property type="entry name" value="WDGH"/>
    <property type="match status" value="1"/>
</dbReference>
<accession>A0A239RG38</accession>
<evidence type="ECO:0000259" key="1">
    <source>
        <dbReference type="Pfam" id="PF25311"/>
    </source>
</evidence>
<dbReference type="EMBL" id="FZRA01000012">
    <property type="protein sequence ID" value="SNU09797.1"/>
    <property type="molecule type" value="Genomic_DNA"/>
</dbReference>